<comment type="cofactor">
    <cofactor evidence="2">
        <name>Mg(2+)</name>
        <dbReference type="ChEBI" id="CHEBI:18420"/>
    </cofactor>
</comment>
<dbReference type="InterPro" id="IPR045121">
    <property type="entry name" value="CoAse"/>
</dbReference>
<dbReference type="EMBL" id="CP055899">
    <property type="protein sequence ID" value="QKX57504.1"/>
    <property type="molecule type" value="Genomic_DNA"/>
</dbReference>
<dbReference type="GO" id="GO:0046872">
    <property type="term" value="F:metal ion binding"/>
    <property type="evidence" value="ECO:0007669"/>
    <property type="project" value="UniProtKB-KW"/>
</dbReference>
<organism evidence="8 9">
    <name type="scientific">Talaromyces rugulosus</name>
    <name type="common">Penicillium rugulosum</name>
    <dbReference type="NCBI Taxonomy" id="121627"/>
    <lineage>
        <taxon>Eukaryota</taxon>
        <taxon>Fungi</taxon>
        <taxon>Dikarya</taxon>
        <taxon>Ascomycota</taxon>
        <taxon>Pezizomycotina</taxon>
        <taxon>Eurotiomycetes</taxon>
        <taxon>Eurotiomycetidae</taxon>
        <taxon>Eurotiales</taxon>
        <taxon>Trichocomaceae</taxon>
        <taxon>Talaromyces</taxon>
        <taxon>Talaromyces sect. Islandici</taxon>
    </lineage>
</organism>
<evidence type="ECO:0000256" key="2">
    <source>
        <dbReference type="ARBA" id="ARBA00001946"/>
    </source>
</evidence>
<dbReference type="Gene3D" id="3.90.79.10">
    <property type="entry name" value="Nucleoside Triphosphate Pyrophosphohydrolase"/>
    <property type="match status" value="1"/>
</dbReference>
<dbReference type="PANTHER" id="PTHR12992:SF24">
    <property type="entry name" value="PEROXISOMAL COENZYME A DIPHOSPHATASE NUDT7"/>
    <property type="match status" value="1"/>
</dbReference>
<dbReference type="GO" id="GO:0010945">
    <property type="term" value="F:coenzyme A diphosphatase activity"/>
    <property type="evidence" value="ECO:0007669"/>
    <property type="project" value="InterPro"/>
</dbReference>
<dbReference type="GO" id="GO:0015938">
    <property type="term" value="P:coenzyme A catabolic process"/>
    <property type="evidence" value="ECO:0007669"/>
    <property type="project" value="TreeGrafter"/>
</dbReference>
<evidence type="ECO:0000259" key="7">
    <source>
        <dbReference type="PROSITE" id="PS51462"/>
    </source>
</evidence>
<evidence type="ECO:0000313" key="8">
    <source>
        <dbReference type="EMBL" id="QKX57504.1"/>
    </source>
</evidence>
<evidence type="ECO:0000256" key="1">
    <source>
        <dbReference type="ARBA" id="ARBA00001936"/>
    </source>
</evidence>
<evidence type="ECO:0000256" key="4">
    <source>
        <dbReference type="ARBA" id="ARBA00022801"/>
    </source>
</evidence>
<dbReference type="KEGG" id="trg:TRUGW13939_04618"/>
<evidence type="ECO:0000313" key="9">
    <source>
        <dbReference type="Proteomes" id="UP000509510"/>
    </source>
</evidence>
<name>A0A7H8QU32_TALRU</name>
<keyword evidence="6" id="KW-0464">Manganese</keyword>
<dbReference type="OrthoDB" id="206213at2759"/>
<dbReference type="AlphaFoldDB" id="A0A7H8QU32"/>
<dbReference type="PANTHER" id="PTHR12992">
    <property type="entry name" value="NUDIX HYDROLASE"/>
    <property type="match status" value="1"/>
</dbReference>
<dbReference type="GeneID" id="55992119"/>
<feature type="domain" description="Nudix hydrolase" evidence="7">
    <location>
        <begin position="79"/>
        <end position="250"/>
    </location>
</feature>
<evidence type="ECO:0000256" key="6">
    <source>
        <dbReference type="ARBA" id="ARBA00023211"/>
    </source>
</evidence>
<protein>
    <recommendedName>
        <fullName evidence="7">Nudix hydrolase domain-containing protein</fullName>
    </recommendedName>
</protein>
<keyword evidence="9" id="KW-1185">Reference proteome</keyword>
<dbReference type="Pfam" id="PF00293">
    <property type="entry name" value="NUDIX"/>
    <property type="match status" value="1"/>
</dbReference>
<keyword evidence="4" id="KW-0378">Hydrolase</keyword>
<sequence length="375" mass="42163">MRTLCCVRLPNIQNRFIISRLFLPAYPSIKVHPSLFRSSSTWSDATRTMPPLSPDATKAIARLRAYAPPPTSYDSVPLSRRAAVLLLLYADPNGDLKVVLTIRAKTLSSCELSDFLFSPVFALFVLLAGHAAFPGGKADTIEETAFETARREAAEEIGLPDIGQPLLSPFRVEHICEMPANLARNELVVRPCVALLHSYDAQTGKTADPETALIPRLDAKEVAAVFTAPFHDFLKLKNDGERGQAEDDWYHGSWTYWHETDWRMHQFHVPVSEKNVTKPRNTRHQSQTTNAAIEQLEERERSGDLTSYLVFGMTARILVDAARLAYDEEPEFEHNGHFGDEEIINKLRRIGRLDAVKRPGDELTRETMQKAAKLS</sequence>
<dbReference type="RefSeq" id="XP_035343682.1">
    <property type="nucleotide sequence ID" value="XM_035487789.1"/>
</dbReference>
<dbReference type="PROSITE" id="PS51462">
    <property type="entry name" value="NUDIX"/>
    <property type="match status" value="1"/>
</dbReference>
<dbReference type="InterPro" id="IPR015797">
    <property type="entry name" value="NUDIX_hydrolase-like_dom_sf"/>
</dbReference>
<keyword evidence="3" id="KW-0479">Metal-binding</keyword>
<dbReference type="SUPFAM" id="SSF55811">
    <property type="entry name" value="Nudix"/>
    <property type="match status" value="1"/>
</dbReference>
<comment type="cofactor">
    <cofactor evidence="1">
        <name>Mn(2+)</name>
        <dbReference type="ChEBI" id="CHEBI:29035"/>
    </cofactor>
</comment>
<keyword evidence="5" id="KW-0460">Magnesium</keyword>
<gene>
    <name evidence="8" type="ORF">TRUGW13939_04618</name>
</gene>
<evidence type="ECO:0000256" key="3">
    <source>
        <dbReference type="ARBA" id="ARBA00022723"/>
    </source>
</evidence>
<dbReference type="CDD" id="cd03426">
    <property type="entry name" value="NUDIX_CoAse_Nudt7"/>
    <property type="match status" value="1"/>
</dbReference>
<reference evidence="9" key="1">
    <citation type="submission" date="2020-06" db="EMBL/GenBank/DDBJ databases">
        <title>A chromosome-scale genome assembly of Talaromyces rugulosus W13939.</title>
        <authorList>
            <person name="Wang B."/>
            <person name="Guo L."/>
            <person name="Ye K."/>
            <person name="Wang L."/>
        </authorList>
    </citation>
    <scope>NUCLEOTIDE SEQUENCE [LARGE SCALE GENOMIC DNA]</scope>
    <source>
        <strain evidence="9">W13939</strain>
    </source>
</reference>
<accession>A0A7H8QU32</accession>
<evidence type="ECO:0000256" key="5">
    <source>
        <dbReference type="ARBA" id="ARBA00022842"/>
    </source>
</evidence>
<proteinExistence type="predicted"/>
<dbReference type="InterPro" id="IPR000086">
    <property type="entry name" value="NUDIX_hydrolase_dom"/>
</dbReference>
<dbReference type="Proteomes" id="UP000509510">
    <property type="component" value="Chromosome II"/>
</dbReference>